<gene>
    <name evidence="2" type="ORF">OL497_19220</name>
</gene>
<dbReference type="SUPFAM" id="SSF54593">
    <property type="entry name" value="Glyoxalase/Bleomycin resistance protein/Dihydroxybiphenyl dioxygenase"/>
    <property type="match status" value="1"/>
</dbReference>
<evidence type="ECO:0000313" key="2">
    <source>
        <dbReference type="EMBL" id="MCW3486043.1"/>
    </source>
</evidence>
<dbReference type="PROSITE" id="PS51819">
    <property type="entry name" value="VOC"/>
    <property type="match status" value="1"/>
</dbReference>
<dbReference type="PANTHER" id="PTHR34109:SF1">
    <property type="entry name" value="VOC DOMAIN-CONTAINING PROTEIN"/>
    <property type="match status" value="1"/>
</dbReference>
<dbReference type="CDD" id="cd07246">
    <property type="entry name" value="VOC_like"/>
    <property type="match status" value="1"/>
</dbReference>
<sequence>MATDYRPAGFHALNTYLSVTGAHQLIAFLQAAFGAKLVYVATDENNQVRHAQLQLDDSMLELSEASTAYPPTTVNFHFYVKSVDEVYRKALHAGGSSTMEPQDMYYGERSCGVKDPFGNTWYISTFQEVLTEAEMKAREEAWKAKN</sequence>
<name>A0ABT3IQ23_9BACT</name>
<dbReference type="Pfam" id="PF00903">
    <property type="entry name" value="Glyoxalase"/>
    <property type="match status" value="1"/>
</dbReference>
<reference evidence="2 3" key="1">
    <citation type="submission" date="2022-10" db="EMBL/GenBank/DDBJ databases">
        <title>Chitinophaga nivalis PC15 sp. nov., isolated from Pyeongchang county, South Korea.</title>
        <authorList>
            <person name="Trinh H.N."/>
        </authorList>
    </citation>
    <scope>NUCLEOTIDE SEQUENCE [LARGE SCALE GENOMIC DNA]</scope>
    <source>
        <strain evidence="2 3">PC14</strain>
    </source>
</reference>
<evidence type="ECO:0000259" key="1">
    <source>
        <dbReference type="PROSITE" id="PS51819"/>
    </source>
</evidence>
<dbReference type="RefSeq" id="WP_264732858.1">
    <property type="nucleotide sequence ID" value="NZ_JAPDNR010000001.1"/>
</dbReference>
<protein>
    <submittedName>
        <fullName evidence="2">VOC family protein</fullName>
    </submittedName>
</protein>
<dbReference type="PANTHER" id="PTHR34109">
    <property type="entry name" value="BNAUNNG04460D PROTEIN-RELATED"/>
    <property type="match status" value="1"/>
</dbReference>
<dbReference type="InterPro" id="IPR029068">
    <property type="entry name" value="Glyas_Bleomycin-R_OHBP_Dase"/>
</dbReference>
<dbReference type="InterPro" id="IPR037523">
    <property type="entry name" value="VOC_core"/>
</dbReference>
<proteinExistence type="predicted"/>
<feature type="domain" description="VOC" evidence="1">
    <location>
        <begin position="9"/>
        <end position="126"/>
    </location>
</feature>
<keyword evidence="3" id="KW-1185">Reference proteome</keyword>
<dbReference type="Gene3D" id="3.30.720.120">
    <property type="match status" value="1"/>
</dbReference>
<dbReference type="InterPro" id="IPR004360">
    <property type="entry name" value="Glyas_Fos-R_dOase_dom"/>
</dbReference>
<accession>A0ABT3IQ23</accession>
<evidence type="ECO:0000313" key="3">
    <source>
        <dbReference type="Proteomes" id="UP001207742"/>
    </source>
</evidence>
<organism evidence="2 3">
    <name type="scientific">Chitinophaga nivalis</name>
    <dbReference type="NCBI Taxonomy" id="2991709"/>
    <lineage>
        <taxon>Bacteria</taxon>
        <taxon>Pseudomonadati</taxon>
        <taxon>Bacteroidota</taxon>
        <taxon>Chitinophagia</taxon>
        <taxon>Chitinophagales</taxon>
        <taxon>Chitinophagaceae</taxon>
        <taxon>Chitinophaga</taxon>
    </lineage>
</organism>
<dbReference type="Gene3D" id="3.30.720.110">
    <property type="match status" value="1"/>
</dbReference>
<dbReference type="Proteomes" id="UP001207742">
    <property type="component" value="Unassembled WGS sequence"/>
</dbReference>
<comment type="caution">
    <text evidence="2">The sequence shown here is derived from an EMBL/GenBank/DDBJ whole genome shotgun (WGS) entry which is preliminary data.</text>
</comment>
<dbReference type="EMBL" id="JAPDNS010000002">
    <property type="protein sequence ID" value="MCW3486043.1"/>
    <property type="molecule type" value="Genomic_DNA"/>
</dbReference>